<feature type="domain" description="ABC transmembrane type-1" evidence="15">
    <location>
        <begin position="270"/>
        <end position="549"/>
    </location>
</feature>
<keyword evidence="8" id="KW-1278">Translocase</keyword>
<proteinExistence type="inferred from homology"/>
<dbReference type="CDD" id="cd18603">
    <property type="entry name" value="ABC_6TM_MRP1_2_3_6_D2_like"/>
    <property type="match status" value="1"/>
</dbReference>
<dbReference type="FunFam" id="3.40.50.300:FF:000293">
    <property type="entry name" value="ATP binding cassette subfamily C member 1"/>
    <property type="match status" value="1"/>
</dbReference>
<dbReference type="Ensembl" id="ENSNMLT00000038667.1">
    <property type="protein sequence ID" value="ENSNMLP00000034714.1"/>
    <property type="gene ID" value="ENSNMLG00000013493.1"/>
</dbReference>
<evidence type="ECO:0000256" key="7">
    <source>
        <dbReference type="ARBA" id="ARBA00022840"/>
    </source>
</evidence>
<dbReference type="InterPro" id="IPR003593">
    <property type="entry name" value="AAA+_ATPase"/>
</dbReference>
<keyword evidence="10 13" id="KW-0472">Membrane</keyword>
<feature type="domain" description="ABC transmembrane type-1" evidence="15">
    <location>
        <begin position="864"/>
        <end position="1142"/>
    </location>
</feature>
<dbReference type="PANTHER" id="PTHR24223">
    <property type="entry name" value="ATP-BINDING CASSETTE SUB-FAMILY C"/>
    <property type="match status" value="1"/>
</dbReference>
<evidence type="ECO:0000259" key="15">
    <source>
        <dbReference type="PROSITE" id="PS50929"/>
    </source>
</evidence>
<evidence type="ECO:0000313" key="17">
    <source>
        <dbReference type="Proteomes" id="UP000694523"/>
    </source>
</evidence>
<name>A0A8C6UJ70_9GOBI</name>
<dbReference type="GO" id="GO:0016020">
    <property type="term" value="C:membrane"/>
    <property type="evidence" value="ECO:0007669"/>
    <property type="project" value="InterPro"/>
</dbReference>
<dbReference type="PROSITE" id="PS50893">
    <property type="entry name" value="ABC_TRANSPORTER_2"/>
    <property type="match status" value="2"/>
</dbReference>
<feature type="transmembrane region" description="Helical" evidence="13">
    <location>
        <begin position="166"/>
        <end position="183"/>
    </location>
</feature>
<evidence type="ECO:0000256" key="5">
    <source>
        <dbReference type="ARBA" id="ARBA00022737"/>
    </source>
</evidence>
<evidence type="ECO:0000256" key="12">
    <source>
        <dbReference type="ARBA" id="ARBA00047523"/>
    </source>
</evidence>
<feature type="domain" description="ABC transporter" evidence="14">
    <location>
        <begin position="1179"/>
        <end position="1413"/>
    </location>
</feature>
<dbReference type="InterPro" id="IPR027417">
    <property type="entry name" value="P-loop_NTPase"/>
</dbReference>
<dbReference type="GO" id="GO:0015431">
    <property type="term" value="F:ABC-type glutathione S-conjugate transporter activity"/>
    <property type="evidence" value="ECO:0007669"/>
    <property type="project" value="UniProtKB-EC"/>
</dbReference>
<feature type="transmembrane region" description="Helical" evidence="13">
    <location>
        <begin position="378"/>
        <end position="400"/>
    </location>
</feature>
<feature type="transmembrane region" description="Helical" evidence="13">
    <location>
        <begin position="268"/>
        <end position="290"/>
    </location>
</feature>
<dbReference type="InterPro" id="IPR050173">
    <property type="entry name" value="ABC_transporter_C-like"/>
</dbReference>
<keyword evidence="7" id="KW-0067">ATP-binding</keyword>
<evidence type="ECO:0000256" key="10">
    <source>
        <dbReference type="ARBA" id="ARBA00023136"/>
    </source>
</evidence>
<evidence type="ECO:0000256" key="2">
    <source>
        <dbReference type="ARBA" id="ARBA00009726"/>
    </source>
</evidence>
<feature type="transmembrane region" description="Helical" evidence="13">
    <location>
        <begin position="69"/>
        <end position="91"/>
    </location>
</feature>
<dbReference type="CDD" id="cd18595">
    <property type="entry name" value="ABC_6TM_MRP1_2_3_6_D1_like"/>
    <property type="match status" value="1"/>
</dbReference>
<keyword evidence="5" id="KW-0677">Repeat</keyword>
<evidence type="ECO:0000256" key="8">
    <source>
        <dbReference type="ARBA" id="ARBA00022967"/>
    </source>
</evidence>
<evidence type="ECO:0000256" key="9">
    <source>
        <dbReference type="ARBA" id="ARBA00022989"/>
    </source>
</evidence>
<keyword evidence="9 13" id="KW-1133">Transmembrane helix</keyword>
<protein>
    <recommendedName>
        <fullName evidence="11">ABC-type glutathione-S-conjugate transporter</fullName>
        <ecNumber evidence="11">7.6.2.3</ecNumber>
    </recommendedName>
</protein>
<dbReference type="SUPFAM" id="SSF90123">
    <property type="entry name" value="ABC transporter transmembrane region"/>
    <property type="match status" value="2"/>
</dbReference>
<dbReference type="PANTHER" id="PTHR24223:SF339">
    <property type="entry name" value="ATP-BINDING CASSETTE SUB-FAMILY C MEMBER 6"/>
    <property type="match status" value="1"/>
</dbReference>
<dbReference type="SUPFAM" id="SSF52540">
    <property type="entry name" value="P-loop containing nucleoside triphosphate hydrolases"/>
    <property type="match status" value="2"/>
</dbReference>
<dbReference type="CDD" id="cd03244">
    <property type="entry name" value="ABCC_MRP_domain2"/>
    <property type="match status" value="1"/>
</dbReference>
<comment type="subcellular location">
    <subcellularLocation>
        <location evidence="1">Endomembrane system</location>
        <topology evidence="1">Multi-pass membrane protein</topology>
    </subcellularLocation>
</comment>
<feature type="transmembrane region" description="Helical" evidence="13">
    <location>
        <begin position="855"/>
        <end position="882"/>
    </location>
</feature>
<evidence type="ECO:0000256" key="6">
    <source>
        <dbReference type="ARBA" id="ARBA00022741"/>
    </source>
</evidence>
<keyword evidence="6" id="KW-0547">Nucleotide-binding</keyword>
<evidence type="ECO:0000256" key="11">
    <source>
        <dbReference type="ARBA" id="ARBA00024220"/>
    </source>
</evidence>
<dbReference type="Gene3D" id="3.40.50.300">
    <property type="entry name" value="P-loop containing nucleotide triphosphate hydrolases"/>
    <property type="match status" value="2"/>
</dbReference>
<dbReference type="PROSITE" id="PS50929">
    <property type="entry name" value="ABC_TM1F"/>
    <property type="match status" value="2"/>
</dbReference>
<evidence type="ECO:0000256" key="3">
    <source>
        <dbReference type="ARBA" id="ARBA00022448"/>
    </source>
</evidence>
<accession>A0A8C6UJ70</accession>
<evidence type="ECO:0000256" key="4">
    <source>
        <dbReference type="ARBA" id="ARBA00022692"/>
    </source>
</evidence>
<dbReference type="GO" id="GO:0012505">
    <property type="term" value="C:endomembrane system"/>
    <property type="evidence" value="ECO:0007669"/>
    <property type="project" value="UniProtKB-SubCell"/>
</dbReference>
<dbReference type="FunFam" id="3.40.50.300:FF:000074">
    <property type="entry name" value="Multidrug resistance-associated protein 5 isoform 1"/>
    <property type="match status" value="1"/>
</dbReference>
<dbReference type="CDD" id="cd03250">
    <property type="entry name" value="ABCC_MRP_domain1"/>
    <property type="match status" value="1"/>
</dbReference>
<keyword evidence="3" id="KW-0813">Transport</keyword>
<dbReference type="Pfam" id="PF00005">
    <property type="entry name" value="ABC_tran"/>
    <property type="match status" value="2"/>
</dbReference>
<reference evidence="16" key="1">
    <citation type="submission" date="2025-08" db="UniProtKB">
        <authorList>
            <consortium name="Ensembl"/>
        </authorList>
    </citation>
    <scope>IDENTIFICATION</scope>
</reference>
<evidence type="ECO:0000259" key="14">
    <source>
        <dbReference type="PROSITE" id="PS50893"/>
    </source>
</evidence>
<evidence type="ECO:0000256" key="13">
    <source>
        <dbReference type="SAM" id="Phobius"/>
    </source>
</evidence>
<dbReference type="Gene3D" id="1.20.1560.10">
    <property type="entry name" value="ABC transporter type 1, transmembrane domain"/>
    <property type="match status" value="2"/>
</dbReference>
<dbReference type="GO" id="GO:0016887">
    <property type="term" value="F:ATP hydrolysis activity"/>
    <property type="evidence" value="ECO:0007669"/>
    <property type="project" value="InterPro"/>
</dbReference>
<feature type="transmembrane region" description="Helical" evidence="13">
    <location>
        <begin position="406"/>
        <end position="425"/>
    </location>
</feature>
<feature type="domain" description="ABC transporter" evidence="14">
    <location>
        <begin position="566"/>
        <end position="800"/>
    </location>
</feature>
<evidence type="ECO:0000313" key="16">
    <source>
        <dbReference type="Ensembl" id="ENSNMLP00000034714.1"/>
    </source>
</evidence>
<dbReference type="InterPro" id="IPR003439">
    <property type="entry name" value="ABC_transporter-like_ATP-bd"/>
</dbReference>
<reference evidence="16" key="2">
    <citation type="submission" date="2025-09" db="UniProtKB">
        <authorList>
            <consortium name="Ensembl"/>
        </authorList>
    </citation>
    <scope>IDENTIFICATION</scope>
</reference>
<feature type="transmembrane region" description="Helical" evidence="13">
    <location>
        <begin position="134"/>
        <end position="154"/>
    </location>
</feature>
<dbReference type="EC" id="7.6.2.3" evidence="11"/>
<organism evidence="16 17">
    <name type="scientific">Neogobius melanostomus</name>
    <name type="common">round goby</name>
    <dbReference type="NCBI Taxonomy" id="47308"/>
    <lineage>
        <taxon>Eukaryota</taxon>
        <taxon>Metazoa</taxon>
        <taxon>Chordata</taxon>
        <taxon>Craniata</taxon>
        <taxon>Vertebrata</taxon>
        <taxon>Euteleostomi</taxon>
        <taxon>Actinopterygii</taxon>
        <taxon>Neopterygii</taxon>
        <taxon>Teleostei</taxon>
        <taxon>Neoteleostei</taxon>
        <taxon>Acanthomorphata</taxon>
        <taxon>Gobiaria</taxon>
        <taxon>Gobiiformes</taxon>
        <taxon>Gobioidei</taxon>
        <taxon>Gobiidae</taxon>
        <taxon>Benthophilinae</taxon>
        <taxon>Neogobiini</taxon>
        <taxon>Neogobius</taxon>
    </lineage>
</organism>
<dbReference type="InterPro" id="IPR056227">
    <property type="entry name" value="TMD0_ABC"/>
</dbReference>
<keyword evidence="4 13" id="KW-0812">Transmembrane</keyword>
<keyword evidence="17" id="KW-1185">Reference proteome</keyword>
<dbReference type="SMART" id="SM00382">
    <property type="entry name" value="AAA"/>
    <property type="match status" value="2"/>
</dbReference>
<dbReference type="FunFam" id="1.20.1560.10:FF:000032">
    <property type="entry name" value="ATP-binding cassette sub-family C member 6"/>
    <property type="match status" value="1"/>
</dbReference>
<feature type="transmembrane region" description="Helical" evidence="13">
    <location>
        <begin position="524"/>
        <end position="546"/>
    </location>
</feature>
<dbReference type="InterPro" id="IPR011527">
    <property type="entry name" value="ABC1_TM_dom"/>
</dbReference>
<evidence type="ECO:0000256" key="1">
    <source>
        <dbReference type="ARBA" id="ARBA00004127"/>
    </source>
</evidence>
<dbReference type="InterPro" id="IPR017871">
    <property type="entry name" value="ABC_transporter-like_CS"/>
</dbReference>
<feature type="transmembrane region" description="Helical" evidence="13">
    <location>
        <begin position="35"/>
        <end position="57"/>
    </location>
</feature>
<dbReference type="FunFam" id="1.20.1560.10:FF:000001">
    <property type="entry name" value="ATP-binding cassette subfamily C member 1"/>
    <property type="match status" value="1"/>
</dbReference>
<dbReference type="GO" id="GO:0005524">
    <property type="term" value="F:ATP binding"/>
    <property type="evidence" value="ECO:0007669"/>
    <property type="project" value="UniProtKB-KW"/>
</dbReference>
<comment type="similarity">
    <text evidence="2">Belongs to the ABC transporter superfamily. ABCC family. Conjugate transporter (TC 3.A.1.208) subfamily.</text>
</comment>
<feature type="transmembrane region" description="Helical" evidence="13">
    <location>
        <begin position="987"/>
        <end position="1013"/>
    </location>
</feature>
<dbReference type="Pfam" id="PF00664">
    <property type="entry name" value="ABC_membrane"/>
    <property type="match status" value="2"/>
</dbReference>
<sequence>MDAFCRLSGLDPLWDWNRTWYTANPDLTQCFQNTVLVWVPCFYLWLLAPFYCLHLYCHDRGRISMSCLCTAKMVLGFLLASFGFVEFFYILLERSQEIQQHMVFLLGPIIRSMTVILALCIIQLERIRGCRSSVFLFLFWVLAVVCSLVVLCNLLQNPCPVKDASFLSKILFWWFTGLVVKGYRSPLEAEDLWTLRDEDTSQKIISELQQEWTAECAKLQSPPSQALASGLALGSRLPDQAQLLRKLQKEQSSGFFLLRTLARNFGPYFLTGTLCIIFHDAFMFAIPQVLRFVGQDDDAPLWKGYFYATLMFLLSCLQSLFNHQYMYMCFTVGMRVKTAVMGLVYRKSLVINSSARRTCTVGEIVNLVSADTQKLMDFVVYFNAVWLAPIEIALCLFFLWQHLGPSALAGIATVILIFPLNGFIAKKRSKLQEVQMKYMDGRIRLMNEILNGIKILKFYAWEKAFLEQVLGYREKELKALKKSQILYSISIASFNSSSFLIAFAMFGVYVMIDARNVLDAQKVFVSMALINILKTPLSQLPFAISTSMQAVVSLRRLGKYLCSEELKTDNVSKEQVVVDNGTFSWSAEGPPCLRRINVRVPRGSLVAVVGHVGSGKSSLLSAMLGETEKRNGSVSVKGSVAYVPQQAWIQNATVQDNITFGRDKLKSWYNRVLEACALVPDLDILPAGDATEIGEKGLNLSGGQKQRVSLARAVYRKADVYLLDDPLSAVDAHVGQHIFDKVIGPKGVLRDKTRVLVTHGMSFLPQADLILVLAEGEISESGSYQELLSRNGAFAEFIHTFANTERKESVMQRGNAYFRKMFKQFLNKDLGKLTQADIAFTGRVRLEMYKKYFKTIGLALIMPIVFLYAFQQGASLAYNYWLSMWADDPVVNGTQIDTDLKLAVFGALGLAQGIAIFGTTVAISICGIIASRHLHMELLINVLRSPMSFFESTPSGNLLNRFAKDIDAIDCMVPEGLKMMLSYVFKLMEVCIIVLIATPFAAVIILPLSILYACVQSFYVATSCQLRRLEAVSRSPIYTHFNETVQGASVIRAFGEQPRFILQANQRVDFNQTSYFPRFVATRWLAVNLEFVGNGVVLAAAILSVMGKSTLSPGIVGLAVSHSLQVTGILSWIVRAWTDVENNIVSVERVNEYAETAKEADWTIEGSSLPLAWPQNGTIEFQDYGLQYRKGLELALKGITLNVPEREKVGIVGRTGAGKSSLALGIFRILEAAKGKIFVDGVNIADIGLHDLRSRITIIPQDPVLFSGSLRMNLDPFDTYSDEEVWSALELAHLKNFVSNLPDKLGYECSEGGENLSLGQRQLVCLARALLRKTKILVLDEATAAVDLETDMLIQSTIRTQFEDCTVLTIAHRLNTIMDYTRVIVMDRGHISENDSPANLIAQRGQFYRMCREAGLV</sequence>
<dbReference type="Pfam" id="PF24357">
    <property type="entry name" value="TMD0_ABC"/>
    <property type="match status" value="1"/>
</dbReference>
<feature type="transmembrane region" description="Helical" evidence="13">
    <location>
        <begin position="485"/>
        <end position="512"/>
    </location>
</feature>
<dbReference type="PROSITE" id="PS00211">
    <property type="entry name" value="ABC_TRANSPORTER_1"/>
    <property type="match status" value="2"/>
</dbReference>
<dbReference type="Proteomes" id="UP000694523">
    <property type="component" value="Unplaced"/>
</dbReference>
<comment type="catalytic activity">
    <reaction evidence="12">
        <text>leukotriene C4(in) + ATP + H2O = leukotriene C4(out) + ADP + phosphate + H(+)</text>
        <dbReference type="Rhea" id="RHEA:38963"/>
        <dbReference type="ChEBI" id="CHEBI:15377"/>
        <dbReference type="ChEBI" id="CHEBI:15378"/>
        <dbReference type="ChEBI" id="CHEBI:30616"/>
        <dbReference type="ChEBI" id="CHEBI:43474"/>
        <dbReference type="ChEBI" id="CHEBI:57973"/>
        <dbReference type="ChEBI" id="CHEBI:456216"/>
    </reaction>
    <physiologicalReaction direction="left-to-right" evidence="12">
        <dbReference type="Rhea" id="RHEA:38964"/>
    </physiologicalReaction>
</comment>
<feature type="transmembrane region" description="Helical" evidence="13">
    <location>
        <begin position="103"/>
        <end position="122"/>
    </location>
</feature>
<dbReference type="InterPro" id="IPR036640">
    <property type="entry name" value="ABC1_TM_sf"/>
</dbReference>
<feature type="transmembrane region" description="Helical" evidence="13">
    <location>
        <begin position="302"/>
        <end position="321"/>
    </location>
</feature>
<feature type="transmembrane region" description="Helical" evidence="13">
    <location>
        <begin position="902"/>
        <end position="930"/>
    </location>
</feature>